<comment type="caution">
    <text evidence="2">The sequence shown here is derived from an EMBL/GenBank/DDBJ whole genome shotgun (WGS) entry which is preliminary data.</text>
</comment>
<name>A0A835L851_SPOEX</name>
<dbReference type="EMBL" id="JACKWZ010000039">
    <property type="protein sequence ID" value="KAF9419767.1"/>
    <property type="molecule type" value="Genomic_DNA"/>
</dbReference>
<dbReference type="Proteomes" id="UP000648187">
    <property type="component" value="Unassembled WGS sequence"/>
</dbReference>
<evidence type="ECO:0000256" key="1">
    <source>
        <dbReference type="SAM" id="MobiDB-lite"/>
    </source>
</evidence>
<protein>
    <submittedName>
        <fullName evidence="2">Uncharacterized protein</fullName>
    </submittedName>
</protein>
<evidence type="ECO:0000313" key="2">
    <source>
        <dbReference type="EMBL" id="KAF9419767.1"/>
    </source>
</evidence>
<proteinExistence type="predicted"/>
<reference evidence="2" key="1">
    <citation type="submission" date="2020-08" db="EMBL/GenBank/DDBJ databases">
        <title>Spodoptera exigua strain:BAW_Kor-Di-RS1 Genome sequencing and assembly.</title>
        <authorList>
            <person name="Kim J."/>
            <person name="Nam H.Y."/>
            <person name="Kwon M."/>
            <person name="Choi J.H."/>
            <person name="Cho S.R."/>
            <person name="Kim G.-H."/>
        </authorList>
    </citation>
    <scope>NUCLEOTIDE SEQUENCE</scope>
    <source>
        <strain evidence="2">BAW_Kor-Di-RS1</strain>
        <tissue evidence="2">Whole-body</tissue>
    </source>
</reference>
<feature type="region of interest" description="Disordered" evidence="1">
    <location>
        <begin position="131"/>
        <end position="150"/>
    </location>
</feature>
<gene>
    <name evidence="2" type="ORF">HW555_003766</name>
</gene>
<sequence length="162" mass="18071">MIKRCAVHELEESCVRQGGLCVMKSDCPPENIVFLSGTLCPKQQHLGVTCELNMTAADSIRKQITVHEPQPDDRKTNNSSWVGCNRVVIFYVRFFYNRPYLPQNMSASSKIARGIKSRATNRCALISSAPNAAGERAAPRRPRAHPLRPTTRSTLCPAYNII</sequence>
<dbReference type="AlphaFoldDB" id="A0A835L851"/>
<accession>A0A835L851</accession>
<evidence type="ECO:0000313" key="3">
    <source>
        <dbReference type="Proteomes" id="UP000648187"/>
    </source>
</evidence>
<organism evidence="2 3">
    <name type="scientific">Spodoptera exigua</name>
    <name type="common">Beet armyworm</name>
    <name type="synonym">Noctua fulgens</name>
    <dbReference type="NCBI Taxonomy" id="7107"/>
    <lineage>
        <taxon>Eukaryota</taxon>
        <taxon>Metazoa</taxon>
        <taxon>Ecdysozoa</taxon>
        <taxon>Arthropoda</taxon>
        <taxon>Hexapoda</taxon>
        <taxon>Insecta</taxon>
        <taxon>Pterygota</taxon>
        <taxon>Neoptera</taxon>
        <taxon>Endopterygota</taxon>
        <taxon>Lepidoptera</taxon>
        <taxon>Glossata</taxon>
        <taxon>Ditrysia</taxon>
        <taxon>Noctuoidea</taxon>
        <taxon>Noctuidae</taxon>
        <taxon>Amphipyrinae</taxon>
        <taxon>Spodoptera</taxon>
    </lineage>
</organism>
<keyword evidence="3" id="KW-1185">Reference proteome</keyword>